<dbReference type="GO" id="GO:0015288">
    <property type="term" value="F:porin activity"/>
    <property type="evidence" value="ECO:0007669"/>
    <property type="project" value="TreeGrafter"/>
</dbReference>
<dbReference type="Pfam" id="PF02321">
    <property type="entry name" value="OEP"/>
    <property type="match status" value="2"/>
</dbReference>
<dbReference type="InterPro" id="IPR003423">
    <property type="entry name" value="OMP_efflux"/>
</dbReference>
<gene>
    <name evidence="9" type="ORF">ENV67_04915</name>
</gene>
<sequence>MFLIFLSFTIFNIDDAIDYGLKNNKNILSAYEKMKQKEIEVRISLSNFLPSVDFQGSMTRLDEVQKFSMVSVKDTLIPVPVYDINHNLIGYTQPIPVPYGIDTFEIEMGKLENYLLRTTVKQPIFTGGKLFNAYLISRLNYEIEKENYKKQVKNLKIQITQLFYSIIATDKALELLNESYNQTQKHYEQVERLYSNGLASKLDLLNTKTALLNMKTQLLNLQNTSKLLKNNFKLLLSIEDSFQLKSELEYKPFTLSYEEALESAFENSNDLMILKKTREILEKAKNIEISNFLPNIFALFNYDYSKPENFSNPDWGTSWNITIGMSMNVFNGFTKINKIRSKNCDIKQIDFTIAQYEDFLKNEVRRLFDEIEKNKEILDYQKDVISNSEEALKIAESRYINGQITNLEYTDTQILLLQAKTEYLKTLTNYIISTKNMEILIEKEEL</sequence>
<protein>
    <submittedName>
        <fullName evidence="9">TolC family protein</fullName>
    </submittedName>
</protein>
<evidence type="ECO:0000256" key="3">
    <source>
        <dbReference type="ARBA" id="ARBA00022448"/>
    </source>
</evidence>
<dbReference type="GO" id="GO:1990281">
    <property type="term" value="C:efflux pump complex"/>
    <property type="evidence" value="ECO:0007669"/>
    <property type="project" value="TreeGrafter"/>
</dbReference>
<organism evidence="9">
    <name type="scientific">candidate division WOR-3 bacterium</name>
    <dbReference type="NCBI Taxonomy" id="2052148"/>
    <lineage>
        <taxon>Bacteria</taxon>
        <taxon>Bacteria division WOR-3</taxon>
    </lineage>
</organism>
<comment type="subcellular location">
    <subcellularLocation>
        <location evidence="1">Cell outer membrane</location>
    </subcellularLocation>
</comment>
<evidence type="ECO:0000256" key="8">
    <source>
        <dbReference type="SAM" id="Coils"/>
    </source>
</evidence>
<proteinExistence type="inferred from homology"/>
<comment type="caution">
    <text evidence="9">The sequence shown here is derived from an EMBL/GenBank/DDBJ whole genome shotgun (WGS) entry which is preliminary data.</text>
</comment>
<dbReference type="AlphaFoldDB" id="A0A7C4YFX1"/>
<dbReference type="PANTHER" id="PTHR30026">
    <property type="entry name" value="OUTER MEMBRANE PROTEIN TOLC"/>
    <property type="match status" value="1"/>
</dbReference>
<dbReference type="InterPro" id="IPR051906">
    <property type="entry name" value="TolC-like"/>
</dbReference>
<dbReference type="EMBL" id="DTHG01000063">
    <property type="protein sequence ID" value="HGW91865.1"/>
    <property type="molecule type" value="Genomic_DNA"/>
</dbReference>
<dbReference type="SUPFAM" id="SSF56954">
    <property type="entry name" value="Outer membrane efflux proteins (OEP)"/>
    <property type="match status" value="1"/>
</dbReference>
<reference evidence="9" key="1">
    <citation type="journal article" date="2020" name="mSystems">
        <title>Genome- and Community-Level Interaction Insights into Carbon Utilization and Element Cycling Functions of Hydrothermarchaeota in Hydrothermal Sediment.</title>
        <authorList>
            <person name="Zhou Z."/>
            <person name="Liu Y."/>
            <person name="Xu W."/>
            <person name="Pan J."/>
            <person name="Luo Z.H."/>
            <person name="Li M."/>
        </authorList>
    </citation>
    <scope>NUCLEOTIDE SEQUENCE [LARGE SCALE GENOMIC DNA]</scope>
    <source>
        <strain evidence="9">SpSt-780</strain>
    </source>
</reference>
<keyword evidence="8" id="KW-0175">Coiled coil</keyword>
<dbReference type="GO" id="GO:0009279">
    <property type="term" value="C:cell outer membrane"/>
    <property type="evidence" value="ECO:0007669"/>
    <property type="project" value="UniProtKB-SubCell"/>
</dbReference>
<comment type="similarity">
    <text evidence="2">Belongs to the outer membrane factor (OMF) (TC 1.B.17) family.</text>
</comment>
<keyword evidence="3" id="KW-0813">Transport</keyword>
<evidence type="ECO:0000313" key="9">
    <source>
        <dbReference type="EMBL" id="HGW91865.1"/>
    </source>
</evidence>
<feature type="coiled-coil region" evidence="8">
    <location>
        <begin position="138"/>
        <end position="231"/>
    </location>
</feature>
<dbReference type="GO" id="GO:0015562">
    <property type="term" value="F:efflux transmembrane transporter activity"/>
    <property type="evidence" value="ECO:0007669"/>
    <property type="project" value="InterPro"/>
</dbReference>
<evidence type="ECO:0000256" key="5">
    <source>
        <dbReference type="ARBA" id="ARBA00022692"/>
    </source>
</evidence>
<evidence type="ECO:0000256" key="2">
    <source>
        <dbReference type="ARBA" id="ARBA00007613"/>
    </source>
</evidence>
<accession>A0A7C4YFX1</accession>
<dbReference type="PANTHER" id="PTHR30026:SF20">
    <property type="entry name" value="OUTER MEMBRANE PROTEIN TOLC"/>
    <property type="match status" value="1"/>
</dbReference>
<keyword evidence="7" id="KW-0998">Cell outer membrane</keyword>
<evidence type="ECO:0000256" key="6">
    <source>
        <dbReference type="ARBA" id="ARBA00023136"/>
    </source>
</evidence>
<name>A0A7C4YFX1_UNCW3</name>
<keyword evidence="4" id="KW-1134">Transmembrane beta strand</keyword>
<dbReference type="Gene3D" id="1.20.1600.10">
    <property type="entry name" value="Outer membrane efflux proteins (OEP)"/>
    <property type="match status" value="1"/>
</dbReference>
<evidence type="ECO:0000256" key="4">
    <source>
        <dbReference type="ARBA" id="ARBA00022452"/>
    </source>
</evidence>
<keyword evidence="6" id="KW-0472">Membrane</keyword>
<evidence type="ECO:0000256" key="1">
    <source>
        <dbReference type="ARBA" id="ARBA00004442"/>
    </source>
</evidence>
<keyword evidence="5" id="KW-0812">Transmembrane</keyword>
<evidence type="ECO:0000256" key="7">
    <source>
        <dbReference type="ARBA" id="ARBA00023237"/>
    </source>
</evidence>